<dbReference type="InterPro" id="IPR007634">
    <property type="entry name" value="RNA_pol_sigma_54_DNA-bd"/>
</dbReference>
<dbReference type="Pfam" id="PF04963">
    <property type="entry name" value="Sigma54_CBD"/>
    <property type="match status" value="1"/>
</dbReference>
<evidence type="ECO:0000256" key="4">
    <source>
        <dbReference type="ARBA" id="ARBA00022695"/>
    </source>
</evidence>
<dbReference type="PANTHER" id="PTHR32248:SF4">
    <property type="entry name" value="RNA POLYMERASE SIGMA-54 FACTOR"/>
    <property type="match status" value="1"/>
</dbReference>
<proteinExistence type="inferred from homology"/>
<dbReference type="InterPro" id="IPR010982">
    <property type="entry name" value="Lambda_DNA-bd_dom_sf"/>
</dbReference>
<sequence length="442" mass="50877">MQLGYGLYQQQTQKLIMTPELRQAITILQFPAIELTEYLHQQIVENPVFDIEDKEMERYEFFYQNSRKSLGVMKADEEEFNIWDRIATPTATLEEYLLEQARFLAIDNRQFHILKFIIGNLDDSGYLTIPLTDLAKQLQVNLSEIEQALTQLHSLEPVGVGARNLQENLLLQLKKMDPIDEKAIKIVSHHLTDLGEKRFQKIAQALGISLLEVQQCADLIKTLNPSPAYGFQNGTARYILPDITIEKIEGEYIVIVNDTLVPRLKINSYYRQYIQTHGQEGEASKYILDKLNAAEWLVKSIEQRRNTLYKVTNAILKYQRQFFETKQLKPLTLKTIAEEIGVHESTVSRATNQKYVQTPIGIFELKYFFNTGVATSSGEVTSAENVKELIKKVVDGENKQKPLSDQKIVELLQQEGIEISRRTVAKYRDELGILSSSKRKRF</sequence>
<feature type="domain" description="RNA polymerase sigma factor 54 DNA-binding" evidence="9">
    <location>
        <begin position="285"/>
        <end position="441"/>
    </location>
</feature>
<dbReference type="GO" id="GO:0006352">
    <property type="term" value="P:DNA-templated transcription initiation"/>
    <property type="evidence" value="ECO:0007669"/>
    <property type="project" value="InterPro"/>
</dbReference>
<comment type="caution">
    <text evidence="11">The sequence shown here is derived from an EMBL/GenBank/DDBJ whole genome shotgun (WGS) entry which is preliminary data.</text>
</comment>
<keyword evidence="5" id="KW-0805">Transcription regulation</keyword>
<name>A0A135L5U9_9BACI</name>
<keyword evidence="6" id="KW-0731">Sigma factor</keyword>
<reference evidence="11 12" key="1">
    <citation type="submission" date="2016-02" db="EMBL/GenBank/DDBJ databases">
        <title>Draft Genome for Tepidibacillus decaturensis nov. sp. Strain Z9, an Anaerobic, Moderately Thermophilic and Heterotrophic Bacterium from Deep Subsurface of the Illinois Basin, USA.</title>
        <authorList>
            <person name="Dong Y."/>
            <person name="Chang J.Y."/>
            <person name="Sanford R."/>
            <person name="Fouke B.W."/>
        </authorList>
    </citation>
    <scope>NUCLEOTIDE SEQUENCE [LARGE SCALE GENOMIC DNA]</scope>
    <source>
        <strain evidence="11 12">Z9</strain>
    </source>
</reference>
<dbReference type="Pfam" id="PF04552">
    <property type="entry name" value="Sigma54_DBD"/>
    <property type="match status" value="1"/>
</dbReference>
<keyword evidence="12" id="KW-1185">Reference proteome</keyword>
<evidence type="ECO:0000259" key="10">
    <source>
        <dbReference type="Pfam" id="PF04963"/>
    </source>
</evidence>
<evidence type="ECO:0000256" key="6">
    <source>
        <dbReference type="ARBA" id="ARBA00023082"/>
    </source>
</evidence>
<dbReference type="NCBIfam" id="TIGR02395">
    <property type="entry name" value="rpoN_sigma"/>
    <property type="match status" value="1"/>
</dbReference>
<feature type="domain" description="RNA polymerase sigma factor 54 core-binding" evidence="10">
    <location>
        <begin position="86"/>
        <end position="270"/>
    </location>
</feature>
<evidence type="ECO:0000256" key="1">
    <source>
        <dbReference type="ARBA" id="ARBA00008798"/>
    </source>
</evidence>
<evidence type="ECO:0000256" key="7">
    <source>
        <dbReference type="ARBA" id="ARBA00023125"/>
    </source>
</evidence>
<dbReference type="InterPro" id="IPR038709">
    <property type="entry name" value="RpoN_core-bd_sf"/>
</dbReference>
<dbReference type="GO" id="GO:0016779">
    <property type="term" value="F:nucleotidyltransferase activity"/>
    <property type="evidence" value="ECO:0007669"/>
    <property type="project" value="UniProtKB-KW"/>
</dbReference>
<protein>
    <recommendedName>
        <fullName evidence="13">RNA polymerase sigma-54 factor</fullName>
    </recommendedName>
</protein>
<dbReference type="EMBL" id="LSKU01000001">
    <property type="protein sequence ID" value="KXG44378.1"/>
    <property type="molecule type" value="Genomic_DNA"/>
</dbReference>
<dbReference type="OrthoDB" id="9814402at2"/>
<dbReference type="PANTHER" id="PTHR32248">
    <property type="entry name" value="RNA POLYMERASE SIGMA-54 FACTOR"/>
    <property type="match status" value="1"/>
</dbReference>
<dbReference type="GO" id="GO:0003677">
    <property type="term" value="F:DNA binding"/>
    <property type="evidence" value="ECO:0007669"/>
    <property type="project" value="UniProtKB-KW"/>
</dbReference>
<organism evidence="11 12">
    <name type="scientific">Tepidibacillus decaturensis</name>
    <dbReference type="NCBI Taxonomy" id="1413211"/>
    <lineage>
        <taxon>Bacteria</taxon>
        <taxon>Bacillati</taxon>
        <taxon>Bacillota</taxon>
        <taxon>Bacilli</taxon>
        <taxon>Bacillales</taxon>
        <taxon>Bacillaceae</taxon>
        <taxon>Tepidibacillus</taxon>
    </lineage>
</organism>
<gene>
    <name evidence="11" type="ORF">U473_10435</name>
</gene>
<evidence type="ECO:0000256" key="8">
    <source>
        <dbReference type="ARBA" id="ARBA00023163"/>
    </source>
</evidence>
<evidence type="ECO:0008006" key="13">
    <source>
        <dbReference type="Google" id="ProtNLM"/>
    </source>
</evidence>
<dbReference type="InterPro" id="IPR000394">
    <property type="entry name" value="RNA_pol_sigma_54"/>
</dbReference>
<accession>A0A135L5U9</accession>
<dbReference type="GO" id="GO:0000428">
    <property type="term" value="C:DNA-directed RNA polymerase complex"/>
    <property type="evidence" value="ECO:0007669"/>
    <property type="project" value="UniProtKB-KW"/>
</dbReference>
<evidence type="ECO:0000259" key="9">
    <source>
        <dbReference type="Pfam" id="PF04552"/>
    </source>
</evidence>
<dbReference type="PROSITE" id="PS50044">
    <property type="entry name" value="SIGMA54_3"/>
    <property type="match status" value="1"/>
</dbReference>
<evidence type="ECO:0000256" key="5">
    <source>
        <dbReference type="ARBA" id="ARBA00023015"/>
    </source>
</evidence>
<keyword evidence="8" id="KW-0804">Transcription</keyword>
<dbReference type="Pfam" id="PF00309">
    <property type="entry name" value="Sigma54_AID"/>
    <property type="match status" value="1"/>
</dbReference>
<dbReference type="GO" id="GO:0001216">
    <property type="term" value="F:DNA-binding transcription activator activity"/>
    <property type="evidence" value="ECO:0007669"/>
    <property type="project" value="InterPro"/>
</dbReference>
<dbReference type="PIRSF" id="PIRSF000774">
    <property type="entry name" value="RpoN"/>
    <property type="match status" value="1"/>
</dbReference>
<dbReference type="Gene3D" id="1.10.10.60">
    <property type="entry name" value="Homeodomain-like"/>
    <property type="match status" value="1"/>
</dbReference>
<keyword evidence="2" id="KW-0240">DNA-directed RNA polymerase</keyword>
<dbReference type="Proteomes" id="UP000070352">
    <property type="component" value="Unassembled WGS sequence"/>
</dbReference>
<dbReference type="AlphaFoldDB" id="A0A135L5U9"/>
<evidence type="ECO:0000256" key="3">
    <source>
        <dbReference type="ARBA" id="ARBA00022679"/>
    </source>
</evidence>
<dbReference type="STRING" id="1413211.U473_10435"/>
<dbReference type="RefSeq" id="WP_068726049.1">
    <property type="nucleotide sequence ID" value="NZ_LSKU01000001.1"/>
</dbReference>
<evidence type="ECO:0000313" key="11">
    <source>
        <dbReference type="EMBL" id="KXG44378.1"/>
    </source>
</evidence>
<evidence type="ECO:0000313" key="12">
    <source>
        <dbReference type="Proteomes" id="UP000070352"/>
    </source>
</evidence>
<dbReference type="GO" id="GO:0016987">
    <property type="term" value="F:sigma factor activity"/>
    <property type="evidence" value="ECO:0007669"/>
    <property type="project" value="UniProtKB-KW"/>
</dbReference>
<keyword evidence="3" id="KW-0808">Transferase</keyword>
<dbReference type="PROSITE" id="PS00717">
    <property type="entry name" value="SIGMA54_1"/>
    <property type="match status" value="1"/>
</dbReference>
<dbReference type="Gene3D" id="1.10.10.1330">
    <property type="entry name" value="RNA polymerase sigma-54 factor, core-binding domain"/>
    <property type="match status" value="1"/>
</dbReference>
<dbReference type="PROSITE" id="PS00718">
    <property type="entry name" value="SIGMA54_2"/>
    <property type="match status" value="1"/>
</dbReference>
<keyword evidence="7" id="KW-0238">DNA-binding</keyword>
<keyword evidence="4" id="KW-0548">Nucleotidyltransferase</keyword>
<dbReference type="InterPro" id="IPR007046">
    <property type="entry name" value="RNA_pol_sigma_54_core-bd"/>
</dbReference>
<dbReference type="PRINTS" id="PR00045">
    <property type="entry name" value="SIGMA54FCT"/>
</dbReference>
<comment type="similarity">
    <text evidence="1">Belongs to the sigma-54 factor family.</text>
</comment>
<evidence type="ECO:0000256" key="2">
    <source>
        <dbReference type="ARBA" id="ARBA00022478"/>
    </source>
</evidence>
<dbReference type="Gene3D" id="1.10.260.40">
    <property type="entry name" value="lambda repressor-like DNA-binding domains"/>
    <property type="match status" value="1"/>
</dbReference>